<feature type="active site" evidence="8">
    <location>
        <position position="147"/>
    </location>
</feature>
<dbReference type="Pfam" id="PF01263">
    <property type="entry name" value="Aldose_epim"/>
    <property type="match status" value="1"/>
</dbReference>
<dbReference type="UniPathway" id="UPA00214"/>
<evidence type="ECO:0000256" key="9">
    <source>
        <dbReference type="PIRSR" id="PIRSR016020-2"/>
    </source>
</evidence>
<dbReference type="SUPFAM" id="SSF74650">
    <property type="entry name" value="Galactose mutarotase-like"/>
    <property type="match status" value="1"/>
</dbReference>
<evidence type="ECO:0000256" key="6">
    <source>
        <dbReference type="ARBA" id="ARBA00045743"/>
    </source>
</evidence>
<comment type="catalytic activity">
    <reaction evidence="2">
        <text>alpha-D-galactose = beta-D-galactose</text>
        <dbReference type="Rhea" id="RHEA:28675"/>
        <dbReference type="ChEBI" id="CHEBI:27667"/>
        <dbReference type="ChEBI" id="CHEBI:28061"/>
        <dbReference type="EC" id="5.1.3.3"/>
    </reaction>
    <physiologicalReaction direction="right-to-left" evidence="2">
        <dbReference type="Rhea" id="RHEA:28677"/>
    </physiologicalReaction>
</comment>
<dbReference type="EC" id="5.1.3.15" evidence="7"/>
<sequence length="278" mass="31595">MAQTHPETIKLQKSNSSAVVHLFGATLTSWKPCGIEALFVSQKSFFDNQKPIRGGVPVVFPQFGPWQYGPQHGFARRTKWLVKERAGDSVSDAVTLVLEDSDDTRKLWDYKFRFEYTLTLISDEELKMDALITNTGEKEFDFTFLLHTYFAVSDVKECAVTGLKGCSYIDKVKNKSDCLEENEELKLSEATDRVYKKTASVIKLKPVSDNREMTIEKSNLPDTVVWNPWEEGAKKMEDFGDDEWKSMICVEAGYVNSPYVLKPKESFRASQVLAVSKL</sequence>
<evidence type="ECO:0000256" key="7">
    <source>
        <dbReference type="PIRNR" id="PIRNR016020"/>
    </source>
</evidence>
<dbReference type="GO" id="GO:0005737">
    <property type="term" value="C:cytoplasm"/>
    <property type="evidence" value="ECO:0007669"/>
    <property type="project" value="TreeGrafter"/>
</dbReference>
<dbReference type="GO" id="GO:0004034">
    <property type="term" value="F:aldose 1-epimerase activity"/>
    <property type="evidence" value="ECO:0007669"/>
    <property type="project" value="UniProtKB-EC"/>
</dbReference>
<dbReference type="PIRSF" id="PIRSF016020">
    <property type="entry name" value="PHexose_mutarotase"/>
    <property type="match status" value="1"/>
</dbReference>
<proteinExistence type="inferred from homology"/>
<feature type="active site" evidence="8">
    <location>
        <position position="251"/>
    </location>
</feature>
<evidence type="ECO:0000256" key="4">
    <source>
        <dbReference type="ARBA" id="ARBA00005866"/>
    </source>
</evidence>
<dbReference type="InterPro" id="IPR011013">
    <property type="entry name" value="Gal_mutarotase_sf_dom"/>
</dbReference>
<comment type="pathway">
    <text evidence="3">Carbohydrate metabolism; galactose metabolism.</text>
</comment>
<dbReference type="PANTHER" id="PTHR11122">
    <property type="entry name" value="APOSPORY-ASSOCIATED PROTEIN C-RELATED"/>
    <property type="match status" value="1"/>
</dbReference>
<evidence type="ECO:0000256" key="8">
    <source>
        <dbReference type="PIRSR" id="PIRSR016020-1"/>
    </source>
</evidence>
<keyword evidence="11" id="KW-1185">Reference proteome</keyword>
<dbReference type="EMBL" id="BGPR01000409">
    <property type="protein sequence ID" value="GBM18719.1"/>
    <property type="molecule type" value="Genomic_DNA"/>
</dbReference>
<dbReference type="InterPro" id="IPR025532">
    <property type="entry name" value="G6P_1-epimerase"/>
</dbReference>
<evidence type="ECO:0000313" key="10">
    <source>
        <dbReference type="EMBL" id="GBM18719.1"/>
    </source>
</evidence>
<dbReference type="GO" id="GO:0030246">
    <property type="term" value="F:carbohydrate binding"/>
    <property type="evidence" value="ECO:0007669"/>
    <property type="project" value="UniProtKB-UniRule"/>
</dbReference>
<evidence type="ECO:0000256" key="2">
    <source>
        <dbReference type="ARBA" id="ARBA00001712"/>
    </source>
</evidence>
<evidence type="ECO:0000256" key="1">
    <source>
        <dbReference type="ARBA" id="ARBA00001096"/>
    </source>
</evidence>
<reference evidence="10 11" key="1">
    <citation type="journal article" date="2019" name="Sci. Rep.">
        <title>Orb-weaving spider Araneus ventricosus genome elucidates the spidroin gene catalogue.</title>
        <authorList>
            <person name="Kono N."/>
            <person name="Nakamura H."/>
            <person name="Ohtoshi R."/>
            <person name="Moran D.A.P."/>
            <person name="Shinohara A."/>
            <person name="Yoshida Y."/>
            <person name="Fujiwara M."/>
            <person name="Mori M."/>
            <person name="Tomita M."/>
            <person name="Arakawa K."/>
        </authorList>
    </citation>
    <scope>NUCLEOTIDE SEQUENCE [LARGE SCALE GENOMIC DNA]</scope>
</reference>
<dbReference type="InterPro" id="IPR008183">
    <property type="entry name" value="Aldose_1/G6P_1-epimerase"/>
</dbReference>
<comment type="caution">
    <text evidence="10">The sequence shown here is derived from an EMBL/GenBank/DDBJ whole genome shotgun (WGS) entry which is preliminary data.</text>
</comment>
<evidence type="ECO:0000256" key="3">
    <source>
        <dbReference type="ARBA" id="ARBA00004947"/>
    </source>
</evidence>
<comment type="similarity">
    <text evidence="4 7">Belongs to the glucose-6-phosphate 1-epimerase family.</text>
</comment>
<dbReference type="AlphaFoldDB" id="A0A4Y2DRC5"/>
<protein>
    <recommendedName>
        <fullName evidence="7">glucose-6-phosphate 1-epimerase</fullName>
        <ecNumber evidence="7">5.1.3.15</ecNumber>
    </recommendedName>
</protein>
<dbReference type="CDD" id="cd09020">
    <property type="entry name" value="D-hex-6-P-epi_like"/>
    <property type="match status" value="1"/>
</dbReference>
<comment type="catalytic activity">
    <reaction evidence="1">
        <text>alpha-D-glucose 6-phosphate = beta-D-glucose 6-phosphate</text>
        <dbReference type="Rhea" id="RHEA:16249"/>
        <dbReference type="ChEBI" id="CHEBI:58225"/>
        <dbReference type="ChEBI" id="CHEBI:58247"/>
        <dbReference type="EC" id="5.1.3.15"/>
    </reaction>
</comment>
<evidence type="ECO:0000256" key="5">
    <source>
        <dbReference type="ARBA" id="ARBA00023235"/>
    </source>
</evidence>
<dbReference type="PANTHER" id="PTHR11122:SF13">
    <property type="entry name" value="GLUCOSE-6-PHOSPHATE 1-EPIMERASE"/>
    <property type="match status" value="1"/>
</dbReference>
<dbReference type="InterPro" id="IPR014718">
    <property type="entry name" value="GH-type_carb-bd"/>
</dbReference>
<name>A0A4Y2DRC5_ARAVE</name>
<comment type="function">
    <text evidence="6">Mutarotase that catalyzes the interconversion of beta-D-galactose and alpha-D-galactose during galactose metabolism. Beta-D-galactose is metabolized in the liver into glucose 1-phosphate, the primary metabolic fuel, by the action of four enzymes that constitute the Leloir pathway: GALM, GALK1 (galactokinase), GALT (galactose-1-phosphate uridylyltransferase) and GALE (UDP-galactose-4'-epimerase). Involved in the maintenance of the equilibrium between the beta- and alpha-anomers of galactose, therefore ensuring a sufficient supply of the alpha-anomer for GALK1. Also active on D-glucose although shows a preference for galactose over glucose.</text>
</comment>
<organism evidence="10 11">
    <name type="scientific">Araneus ventricosus</name>
    <name type="common">Orbweaver spider</name>
    <name type="synonym">Epeira ventricosa</name>
    <dbReference type="NCBI Taxonomy" id="182803"/>
    <lineage>
        <taxon>Eukaryota</taxon>
        <taxon>Metazoa</taxon>
        <taxon>Ecdysozoa</taxon>
        <taxon>Arthropoda</taxon>
        <taxon>Chelicerata</taxon>
        <taxon>Arachnida</taxon>
        <taxon>Araneae</taxon>
        <taxon>Araneomorphae</taxon>
        <taxon>Entelegynae</taxon>
        <taxon>Araneoidea</taxon>
        <taxon>Araneidae</taxon>
        <taxon>Araneus</taxon>
    </lineage>
</organism>
<dbReference type="OrthoDB" id="1659429at2759"/>
<dbReference type="Gene3D" id="2.70.98.10">
    <property type="match status" value="1"/>
</dbReference>
<accession>A0A4Y2DRC5</accession>
<keyword evidence="5 7" id="KW-0413">Isomerase</keyword>
<feature type="binding site" evidence="9">
    <location>
        <position position="53"/>
    </location>
    <ligand>
        <name>substrate</name>
    </ligand>
</feature>
<gene>
    <name evidence="10" type="primary">AAPC</name>
    <name evidence="10" type="ORF">AVEN_9011_1</name>
</gene>
<feature type="binding site" evidence="9">
    <location>
        <position position="76"/>
    </location>
    <ligand>
        <name>substrate</name>
    </ligand>
</feature>
<dbReference type="GO" id="GO:0047938">
    <property type="term" value="F:glucose-6-phosphate 1-epimerase activity"/>
    <property type="evidence" value="ECO:0007669"/>
    <property type="project" value="UniProtKB-UniRule"/>
</dbReference>
<feature type="binding site" evidence="9">
    <location>
        <position position="71"/>
    </location>
    <ligand>
        <name>substrate</name>
    </ligand>
</feature>
<dbReference type="Proteomes" id="UP000499080">
    <property type="component" value="Unassembled WGS sequence"/>
</dbReference>
<evidence type="ECO:0000313" key="11">
    <source>
        <dbReference type="Proteomes" id="UP000499080"/>
    </source>
</evidence>
<dbReference type="GO" id="GO:0006012">
    <property type="term" value="P:galactose metabolic process"/>
    <property type="evidence" value="ECO:0007669"/>
    <property type="project" value="UniProtKB-UniPathway"/>
</dbReference>